<evidence type="ECO:0000256" key="9">
    <source>
        <dbReference type="ARBA" id="ARBA00022614"/>
    </source>
</evidence>
<evidence type="ECO:0000256" key="4">
    <source>
        <dbReference type="ARBA" id="ARBA00009592"/>
    </source>
</evidence>
<dbReference type="Pfam" id="PF14223">
    <property type="entry name" value="Retrotran_gag_2"/>
    <property type="match status" value="1"/>
</dbReference>
<dbReference type="PANTHER" id="PTHR48056">
    <property type="entry name" value="LRR RECEPTOR-LIKE SERINE/THREONINE-PROTEIN KINASE-RELATED"/>
    <property type="match status" value="1"/>
</dbReference>
<dbReference type="InterPro" id="IPR011009">
    <property type="entry name" value="Kinase-like_dom_sf"/>
</dbReference>
<evidence type="ECO:0000256" key="3">
    <source>
        <dbReference type="ARBA" id="ARBA00008684"/>
    </source>
</evidence>
<gene>
    <name evidence="28" type="ORF">G2W53_013113</name>
</gene>
<dbReference type="FunFam" id="3.80.10.10:FF:000233">
    <property type="entry name" value="Leucine-rich repeat receptor-like protein kinase TDR"/>
    <property type="match status" value="1"/>
</dbReference>
<evidence type="ECO:0000313" key="29">
    <source>
        <dbReference type="Proteomes" id="UP000634136"/>
    </source>
</evidence>
<name>A0A834WP45_9FABA</name>
<evidence type="ECO:0000256" key="10">
    <source>
        <dbReference type="ARBA" id="ARBA00022679"/>
    </source>
</evidence>
<evidence type="ECO:0000256" key="12">
    <source>
        <dbReference type="ARBA" id="ARBA00022729"/>
    </source>
</evidence>
<keyword evidence="8" id="KW-0597">Phosphoprotein</keyword>
<keyword evidence="21" id="KW-0325">Glycoprotein</keyword>
<dbReference type="Proteomes" id="UP000634136">
    <property type="component" value="Unassembled WGS sequence"/>
</dbReference>
<evidence type="ECO:0000256" key="1">
    <source>
        <dbReference type="ARBA" id="ARBA00004162"/>
    </source>
</evidence>
<evidence type="ECO:0000256" key="18">
    <source>
        <dbReference type="ARBA" id="ARBA00022989"/>
    </source>
</evidence>
<evidence type="ECO:0000256" key="8">
    <source>
        <dbReference type="ARBA" id="ARBA00022553"/>
    </source>
</evidence>
<feature type="compositionally biased region" description="Polar residues" evidence="25">
    <location>
        <begin position="1"/>
        <end position="15"/>
    </location>
</feature>
<dbReference type="Pfam" id="PF00612">
    <property type="entry name" value="IQ"/>
    <property type="match status" value="2"/>
</dbReference>
<keyword evidence="16 24" id="KW-0067">ATP-binding</keyword>
<feature type="binding site" evidence="24">
    <location>
        <position position="818"/>
    </location>
    <ligand>
        <name>ATP</name>
        <dbReference type="ChEBI" id="CHEBI:30616"/>
    </ligand>
</feature>
<keyword evidence="12" id="KW-0732">Signal</keyword>
<proteinExistence type="inferred from homology"/>
<comment type="catalytic activity">
    <reaction evidence="23">
        <text>L-seryl-[protein] + ATP = O-phospho-L-seryl-[protein] + ADP + H(+)</text>
        <dbReference type="Rhea" id="RHEA:17989"/>
        <dbReference type="Rhea" id="RHEA-COMP:9863"/>
        <dbReference type="Rhea" id="RHEA-COMP:11604"/>
        <dbReference type="ChEBI" id="CHEBI:15378"/>
        <dbReference type="ChEBI" id="CHEBI:29999"/>
        <dbReference type="ChEBI" id="CHEBI:30616"/>
        <dbReference type="ChEBI" id="CHEBI:83421"/>
        <dbReference type="ChEBI" id="CHEBI:456216"/>
        <dbReference type="EC" id="2.7.11.1"/>
    </reaction>
</comment>
<dbReference type="InterPro" id="IPR013210">
    <property type="entry name" value="LRR_N_plant-typ"/>
</dbReference>
<dbReference type="GO" id="GO:0005516">
    <property type="term" value="F:calmodulin binding"/>
    <property type="evidence" value="ECO:0007669"/>
    <property type="project" value="UniProtKB-KW"/>
</dbReference>
<dbReference type="SMART" id="SM00015">
    <property type="entry name" value="IQ"/>
    <property type="match status" value="2"/>
</dbReference>
<dbReference type="Gene3D" id="1.10.510.10">
    <property type="entry name" value="Transferase(Phosphotransferase) domain 1"/>
    <property type="match status" value="1"/>
</dbReference>
<evidence type="ECO:0000256" key="5">
    <source>
        <dbReference type="ARBA" id="ARBA00012513"/>
    </source>
</evidence>
<keyword evidence="29" id="KW-1185">Reference proteome</keyword>
<dbReference type="PROSITE" id="PS00107">
    <property type="entry name" value="PROTEIN_KINASE_ATP"/>
    <property type="match status" value="1"/>
</dbReference>
<keyword evidence="13" id="KW-0677">Repeat</keyword>
<dbReference type="InterPro" id="IPR032675">
    <property type="entry name" value="LRR_dom_sf"/>
</dbReference>
<feature type="region of interest" description="Disordered" evidence="25">
    <location>
        <begin position="1313"/>
        <end position="1332"/>
    </location>
</feature>
<dbReference type="GO" id="GO:0033612">
    <property type="term" value="F:receptor serine/threonine kinase binding"/>
    <property type="evidence" value="ECO:0007669"/>
    <property type="project" value="TreeGrafter"/>
</dbReference>
<keyword evidence="14 24" id="KW-0547">Nucleotide-binding</keyword>
<accession>A0A834WP45</accession>
<evidence type="ECO:0000256" key="22">
    <source>
        <dbReference type="ARBA" id="ARBA00047899"/>
    </source>
</evidence>
<evidence type="ECO:0000259" key="27">
    <source>
        <dbReference type="PROSITE" id="PS50011"/>
    </source>
</evidence>
<evidence type="ECO:0000256" key="17">
    <source>
        <dbReference type="ARBA" id="ARBA00022860"/>
    </source>
</evidence>
<protein>
    <recommendedName>
        <fullName evidence="5">non-specific serine/threonine protein kinase</fullName>
        <ecNumber evidence="5">2.7.11.1</ecNumber>
    </recommendedName>
</protein>
<dbReference type="FunFam" id="3.80.10.10:FF:000275">
    <property type="entry name" value="Leucine-rich repeat receptor-like protein kinase"/>
    <property type="match status" value="1"/>
</dbReference>
<comment type="similarity">
    <text evidence="4">Belongs to the RLP family.</text>
</comment>
<dbReference type="Pfam" id="PF13178">
    <property type="entry name" value="DUF4005"/>
    <property type="match status" value="1"/>
</dbReference>
<keyword evidence="9" id="KW-0433">Leucine-rich repeat</keyword>
<dbReference type="EMBL" id="JAAIUW010000005">
    <property type="protein sequence ID" value="KAF7830780.1"/>
    <property type="molecule type" value="Genomic_DNA"/>
</dbReference>
<evidence type="ECO:0000256" key="14">
    <source>
        <dbReference type="ARBA" id="ARBA00022741"/>
    </source>
</evidence>
<evidence type="ECO:0000256" key="16">
    <source>
        <dbReference type="ARBA" id="ARBA00022840"/>
    </source>
</evidence>
<evidence type="ECO:0000256" key="26">
    <source>
        <dbReference type="SAM" id="Phobius"/>
    </source>
</evidence>
<dbReference type="SUPFAM" id="SSF52058">
    <property type="entry name" value="L domain-like"/>
    <property type="match status" value="1"/>
</dbReference>
<evidence type="ECO:0000256" key="15">
    <source>
        <dbReference type="ARBA" id="ARBA00022777"/>
    </source>
</evidence>
<comment type="similarity">
    <text evidence="3">Belongs to the protein kinase superfamily. Ser/Thr protein kinase family.</text>
</comment>
<keyword evidence="19 26" id="KW-0472">Membrane</keyword>
<dbReference type="InterPro" id="IPR025064">
    <property type="entry name" value="DUF4005"/>
</dbReference>
<feature type="region of interest" description="Disordered" evidence="25">
    <location>
        <begin position="1"/>
        <end position="22"/>
    </location>
</feature>
<dbReference type="GO" id="GO:0004674">
    <property type="term" value="F:protein serine/threonine kinase activity"/>
    <property type="evidence" value="ECO:0007669"/>
    <property type="project" value="UniProtKB-KW"/>
</dbReference>
<evidence type="ECO:0000256" key="23">
    <source>
        <dbReference type="ARBA" id="ARBA00048679"/>
    </source>
</evidence>
<evidence type="ECO:0000256" key="2">
    <source>
        <dbReference type="ARBA" id="ARBA00004479"/>
    </source>
</evidence>
<evidence type="ECO:0000313" key="28">
    <source>
        <dbReference type="EMBL" id="KAF7830780.1"/>
    </source>
</evidence>
<keyword evidence="11 26" id="KW-0812">Transmembrane</keyword>
<dbReference type="Pfam" id="PF00560">
    <property type="entry name" value="LRR_1"/>
    <property type="match status" value="6"/>
</dbReference>
<dbReference type="EC" id="2.7.11.1" evidence="5"/>
<dbReference type="InterPro" id="IPR001611">
    <property type="entry name" value="Leu-rich_rpt"/>
</dbReference>
<evidence type="ECO:0000256" key="6">
    <source>
        <dbReference type="ARBA" id="ARBA00022475"/>
    </source>
</evidence>
<comment type="subcellular location">
    <subcellularLocation>
        <location evidence="1">Cell membrane</location>
        <topology evidence="1">Single-pass membrane protein</topology>
    </subcellularLocation>
    <subcellularLocation>
        <location evidence="2">Membrane</location>
        <topology evidence="2">Single-pass type I membrane protein</topology>
    </subcellularLocation>
</comment>
<dbReference type="FunFam" id="1.10.510.10:FF:000358">
    <property type="entry name" value="Putative leucine-rich repeat receptor-like serine/threonine-protein kinase"/>
    <property type="match status" value="1"/>
</dbReference>
<dbReference type="Pfam" id="PF08263">
    <property type="entry name" value="LRRNT_2"/>
    <property type="match status" value="1"/>
</dbReference>
<keyword evidence="18 26" id="KW-1133">Transmembrane helix</keyword>
<dbReference type="CDD" id="cd23767">
    <property type="entry name" value="IQCD"/>
    <property type="match status" value="1"/>
</dbReference>
<dbReference type="PANTHER" id="PTHR48056:SF89">
    <property type="entry name" value="OS06G0585982 PROTEIN"/>
    <property type="match status" value="1"/>
</dbReference>
<dbReference type="SUPFAM" id="SSF52047">
    <property type="entry name" value="RNI-like"/>
    <property type="match status" value="1"/>
</dbReference>
<sequence>MASGDAINSSSSNVPATVPLHRPLPDTSKIEAFDGKNFRRWQERVYSMLDMHGVVDVLEKSKPADDATQTQKDFWQHANKVCRHTLLSTLSNDLFDIYSVYKEANKIWESLILKYTAEDAGKQKFVVGNFYKWEMVDDKDIKQQINEYHRLLEELRAEKITLPDEFVAGILIEKLPESWSAYKQQLKHKQKQLSLSDLITHIIIEDTNRKAIQIAKGKEMTAKANLVESHKRSQIMDPNNALSGWTSNSSTCTWYGVSCFKNTVLSLSLPGLGLHGQIPSILFNLTYLQYLDLSHNSFHGHIPLELSHLSYLKFISLAVNNLTGSIPSQLSLLQQLQFLDFSVNNLTGQIPPQFGNFSFLVTLELARNSLSGEIPSELGNLRNLNYLQLSENYLSGEFPISVFNISSLAYMSVTKNFLSGTLPLNIGHSLPNLRFLFLANNTFRGVIPSSLSNASHLESLDLSHNEFHGLLPRFTNTKNLTYLILGSNNFSSTTSTNSEFFDSLANCKKLKILMINSNQLAGELPKSVANLSINLEDVCVASNSFTGRIPQGMGKFQNLESLSFEDNHFSGEIPGDMAALNKLVKLKVQGNNLSGEIPDMFGNFTQLSLLRMGFNQFSGRIPSSIGQCKRLNYLDLEVNNLHGTIPYEISSLSGLIVLSFAGNTLLGSFPSQLNSMKQLQYLDFSGNRIQISLQGNNKLCSPNKEIAENLRIFGCDKGKKKPPFLLPTILAVTAAFVLFMSMFCMLWMRSSQKRKNKEEKRRLSSTPFKGVPQNLSFYDIRAATNNFALENLIGKGGFGFVYKGVFNINLGETTLAVKVLDLNQSKASKSFNAECEALKNVRHRNLVKLITSCSSIDHKGDDFQALVMQFMSNGNLDTWLYSKDEESGSSSLTLLQRLNIAIDIASAMDYLHHDCEPPVVHCDLKPGNVLLDEDMVAHVGDFGLARLLSQISSESTTLGLKGTIGYIPPEYGLGGKASTFGDVYSFGILLLEMFTGKRPTDEMFKEGLSLNKLASAMDENQIVKVVDPKLLNHFECCTQSSRNGNPNDGKAKQCIASKEIKYQNLLSGHISAKLINAKKRGKRRWIFRKQSSDGAVVTQLCEERTITTIADNITATSNISVSQILDAAEQRQAIAVAMASTAAAQAAVASAQAAVEIVRLSQPSMFVKQHYAAITIQTSFRGYLARRALGALKGLVKLQALVRGHNVRRRAKFTLQCMQALVRVQTQLCEERAKRIITHHGSTDSINVCMQSRDDDEAQTVDKKIQAALKREKALADAFSHQIWRTSGEPSGSEGELEENSRWCDDGWRRRRSSSSMYSRNNSGSRASCSDQRDPIKIVEIDTFRPYSNSPVIPSTDTMRSSSCSSYKPQFNSPLRTHKGYCDVSFQSPLIMTPSPTKMKHIQVHSASPRCTKSIYSVPHSHSHMASINTYTHGPGVSSSNGSRPTSVPNYMAATASAKARVRSHSTPRQRA</sequence>
<feature type="compositionally biased region" description="Low complexity" evidence="25">
    <location>
        <begin position="1314"/>
        <end position="1326"/>
    </location>
</feature>
<dbReference type="Pfam" id="PF07714">
    <property type="entry name" value="PK_Tyr_Ser-Thr"/>
    <property type="match status" value="1"/>
</dbReference>
<evidence type="ECO:0000256" key="19">
    <source>
        <dbReference type="ARBA" id="ARBA00023136"/>
    </source>
</evidence>
<dbReference type="InterPro" id="IPR000719">
    <property type="entry name" value="Prot_kinase_dom"/>
</dbReference>
<comment type="catalytic activity">
    <reaction evidence="22">
        <text>L-threonyl-[protein] + ATP = O-phospho-L-threonyl-[protein] + ADP + H(+)</text>
        <dbReference type="Rhea" id="RHEA:46608"/>
        <dbReference type="Rhea" id="RHEA-COMP:11060"/>
        <dbReference type="Rhea" id="RHEA-COMP:11605"/>
        <dbReference type="ChEBI" id="CHEBI:15378"/>
        <dbReference type="ChEBI" id="CHEBI:30013"/>
        <dbReference type="ChEBI" id="CHEBI:30616"/>
        <dbReference type="ChEBI" id="CHEBI:61977"/>
        <dbReference type="ChEBI" id="CHEBI:456216"/>
        <dbReference type="EC" id="2.7.11.1"/>
    </reaction>
</comment>
<keyword evidence="17" id="KW-0112">Calmodulin-binding</keyword>
<feature type="domain" description="Protein kinase" evidence="27">
    <location>
        <begin position="787"/>
        <end position="1066"/>
    </location>
</feature>
<evidence type="ECO:0000256" key="13">
    <source>
        <dbReference type="ARBA" id="ARBA00022737"/>
    </source>
</evidence>
<keyword evidence="20 28" id="KW-0675">Receptor</keyword>
<keyword evidence="7" id="KW-0723">Serine/threonine-protein kinase</keyword>
<dbReference type="InterPro" id="IPR001245">
    <property type="entry name" value="Ser-Thr/Tyr_kinase_cat_dom"/>
</dbReference>
<dbReference type="SMART" id="SM00220">
    <property type="entry name" value="S_TKc"/>
    <property type="match status" value="1"/>
</dbReference>
<evidence type="ECO:0000256" key="20">
    <source>
        <dbReference type="ARBA" id="ARBA00023170"/>
    </source>
</evidence>
<evidence type="ECO:0000256" key="7">
    <source>
        <dbReference type="ARBA" id="ARBA00022527"/>
    </source>
</evidence>
<comment type="caution">
    <text evidence="28">The sequence shown here is derived from an EMBL/GenBank/DDBJ whole genome shotgun (WGS) entry which is preliminary data.</text>
</comment>
<dbReference type="PROSITE" id="PS50011">
    <property type="entry name" value="PROTEIN_KINASE_DOM"/>
    <property type="match status" value="1"/>
</dbReference>
<dbReference type="OrthoDB" id="676979at2759"/>
<dbReference type="InterPro" id="IPR017441">
    <property type="entry name" value="Protein_kinase_ATP_BS"/>
</dbReference>
<dbReference type="Gene3D" id="3.80.10.10">
    <property type="entry name" value="Ribonuclease Inhibitor"/>
    <property type="match status" value="3"/>
</dbReference>
<keyword evidence="6" id="KW-1003">Cell membrane</keyword>
<organism evidence="28 29">
    <name type="scientific">Senna tora</name>
    <dbReference type="NCBI Taxonomy" id="362788"/>
    <lineage>
        <taxon>Eukaryota</taxon>
        <taxon>Viridiplantae</taxon>
        <taxon>Streptophyta</taxon>
        <taxon>Embryophyta</taxon>
        <taxon>Tracheophyta</taxon>
        <taxon>Spermatophyta</taxon>
        <taxon>Magnoliopsida</taxon>
        <taxon>eudicotyledons</taxon>
        <taxon>Gunneridae</taxon>
        <taxon>Pentapetalae</taxon>
        <taxon>rosids</taxon>
        <taxon>fabids</taxon>
        <taxon>Fabales</taxon>
        <taxon>Fabaceae</taxon>
        <taxon>Caesalpinioideae</taxon>
        <taxon>Cassia clade</taxon>
        <taxon>Senna</taxon>
    </lineage>
</organism>
<dbReference type="InterPro" id="IPR000048">
    <property type="entry name" value="IQ_motif_EF-hand-BS"/>
</dbReference>
<reference evidence="28" key="1">
    <citation type="submission" date="2020-09" db="EMBL/GenBank/DDBJ databases">
        <title>Genome-Enabled Discovery of Anthraquinone Biosynthesis in Senna tora.</title>
        <authorList>
            <person name="Kang S.-H."/>
            <person name="Pandey R.P."/>
            <person name="Lee C.-M."/>
            <person name="Sim J.-S."/>
            <person name="Jeong J.-T."/>
            <person name="Choi B.-S."/>
            <person name="Jung M."/>
            <person name="Ginzburg D."/>
            <person name="Zhao K."/>
            <person name="Won S.Y."/>
            <person name="Oh T.-J."/>
            <person name="Yu Y."/>
            <person name="Kim N.-H."/>
            <person name="Lee O.R."/>
            <person name="Lee T.-H."/>
            <person name="Bashyal P."/>
            <person name="Kim T.-S."/>
            <person name="Lee W.-H."/>
            <person name="Kawkins C."/>
            <person name="Kim C.-K."/>
            <person name="Kim J.S."/>
            <person name="Ahn B.O."/>
            <person name="Rhee S.Y."/>
            <person name="Sohng J.K."/>
        </authorList>
    </citation>
    <scope>NUCLEOTIDE SEQUENCE</scope>
    <source>
        <tissue evidence="28">Leaf</tissue>
    </source>
</reference>
<keyword evidence="10" id="KW-0808">Transferase</keyword>
<dbReference type="InterPro" id="IPR050647">
    <property type="entry name" value="Plant_LRR-RLKs"/>
</dbReference>
<dbReference type="Gene3D" id="1.20.5.190">
    <property type="match status" value="1"/>
</dbReference>
<dbReference type="SUPFAM" id="SSF56112">
    <property type="entry name" value="Protein kinase-like (PK-like)"/>
    <property type="match status" value="1"/>
</dbReference>
<evidence type="ECO:0000256" key="21">
    <source>
        <dbReference type="ARBA" id="ARBA00023180"/>
    </source>
</evidence>
<dbReference type="GO" id="GO:0005886">
    <property type="term" value="C:plasma membrane"/>
    <property type="evidence" value="ECO:0007669"/>
    <property type="project" value="UniProtKB-SubCell"/>
</dbReference>
<dbReference type="Gene3D" id="3.30.200.20">
    <property type="entry name" value="Phosphorylase Kinase, domain 1"/>
    <property type="match status" value="1"/>
</dbReference>
<dbReference type="GO" id="GO:0005524">
    <property type="term" value="F:ATP binding"/>
    <property type="evidence" value="ECO:0007669"/>
    <property type="project" value="UniProtKB-UniRule"/>
</dbReference>
<evidence type="ECO:0000256" key="25">
    <source>
        <dbReference type="SAM" id="MobiDB-lite"/>
    </source>
</evidence>
<dbReference type="GO" id="GO:0009791">
    <property type="term" value="P:post-embryonic development"/>
    <property type="evidence" value="ECO:0007669"/>
    <property type="project" value="UniProtKB-ARBA"/>
</dbReference>
<evidence type="ECO:0000256" key="24">
    <source>
        <dbReference type="PROSITE-ProRule" id="PRU10141"/>
    </source>
</evidence>
<feature type="transmembrane region" description="Helical" evidence="26">
    <location>
        <begin position="724"/>
        <end position="748"/>
    </location>
</feature>
<dbReference type="PROSITE" id="PS50096">
    <property type="entry name" value="IQ"/>
    <property type="match status" value="2"/>
</dbReference>
<dbReference type="InterPro" id="IPR008271">
    <property type="entry name" value="Ser/Thr_kinase_AS"/>
</dbReference>
<dbReference type="FunFam" id="3.30.200.20:FF:000432">
    <property type="entry name" value="LRR receptor-like serine/threonine-protein kinase EFR"/>
    <property type="match status" value="1"/>
</dbReference>
<dbReference type="PROSITE" id="PS00108">
    <property type="entry name" value="PROTEIN_KINASE_ST"/>
    <property type="match status" value="1"/>
</dbReference>
<keyword evidence="15 28" id="KW-0418">Kinase</keyword>
<evidence type="ECO:0000256" key="11">
    <source>
        <dbReference type="ARBA" id="ARBA00022692"/>
    </source>
</evidence>